<dbReference type="PANTHER" id="PTHR31956:SF24">
    <property type="entry name" value="PHOSPHOESTERASE SUPERFAMILY PROTEIN (AFU_ORTHOLOGUE AFUA_1G17590)"/>
    <property type="match status" value="1"/>
</dbReference>
<dbReference type="GO" id="GO:0016788">
    <property type="term" value="F:hydrolase activity, acting on ester bonds"/>
    <property type="evidence" value="ECO:0007669"/>
    <property type="project" value="InterPro"/>
</dbReference>
<evidence type="ECO:0000313" key="4">
    <source>
        <dbReference type="Proteomes" id="UP000319663"/>
    </source>
</evidence>
<proteinExistence type="predicted"/>
<dbReference type="EMBL" id="VIFY01000157">
    <property type="protein sequence ID" value="TQB69358.1"/>
    <property type="molecule type" value="Genomic_DNA"/>
</dbReference>
<reference evidence="3 4" key="1">
    <citation type="submission" date="2019-06" db="EMBL/GenBank/DDBJ databases">
        <title>Wine fermentation using esterase from Monascus purpureus.</title>
        <authorList>
            <person name="Geng C."/>
            <person name="Zhang Y."/>
        </authorList>
    </citation>
    <scope>NUCLEOTIDE SEQUENCE [LARGE SCALE GENOMIC DNA]</scope>
    <source>
        <strain evidence="3">HQ1</strain>
    </source>
</reference>
<dbReference type="PANTHER" id="PTHR31956">
    <property type="entry name" value="NON-SPECIFIC PHOSPHOLIPASE C4-RELATED"/>
    <property type="match status" value="1"/>
</dbReference>
<dbReference type="Gene3D" id="3.40.720.10">
    <property type="entry name" value="Alkaline Phosphatase, subunit A"/>
    <property type="match status" value="1"/>
</dbReference>
<dbReference type="Proteomes" id="UP000319663">
    <property type="component" value="Unassembled WGS sequence"/>
</dbReference>
<comment type="caution">
    <text evidence="3">The sequence shown here is derived from an EMBL/GenBank/DDBJ whole genome shotgun (WGS) entry which is preliminary data.</text>
</comment>
<dbReference type="FunFam" id="3.40.720.10:FF:000052">
    <property type="entry name" value="Phosphatidylglycerol specific phospholipase, putative"/>
    <property type="match status" value="1"/>
</dbReference>
<dbReference type="InterPro" id="IPR007312">
    <property type="entry name" value="Phosphoesterase"/>
</dbReference>
<keyword evidence="2" id="KW-0732">Signal</keyword>
<evidence type="ECO:0008006" key="5">
    <source>
        <dbReference type="Google" id="ProtNLM"/>
    </source>
</evidence>
<evidence type="ECO:0000313" key="3">
    <source>
        <dbReference type="EMBL" id="TQB69358.1"/>
    </source>
</evidence>
<sequence>MHFRVFVGLALATAGLAAPSNPHRAHSSLSIQNFKSKIKNVVVLCMENRSLDNLLGGQKHPGLDNPVNNGPFCNPYNVTDPSQGQHCTEPRDYNSVKNDPSHAVTGNTMEFFSDWTPDNALIAQGRLQPNNLGFIHEQVHNYGAKANRTVLAQQVMNYYTEEEVPVMTYLVKNFLTFNHWHSDVAGPTNPNRFALVAGTSAGHGTNDDTFGTFAFTQRSIFQQLSESNHSWLNYWDTAGGTGPEAHWFSWTKETGNEGKVVPLAQFYADAANGSLPEFSYINPSCCGVGTNSMHDSGLISDGEALIKDVYDSLRASPQWENSLFIITYDESGGFHDHVPPPLAPRPDNLTYTEKTPNGQTYTYEFNRLGGRIPTFLISPWIQPGFVEQKGVNDNRESVSYSATSILRTLGYLWDFEPFNPRVAAAATFDHLILPFSHEAPSSLPAPVPFRQ</sequence>
<dbReference type="SUPFAM" id="SSF53649">
    <property type="entry name" value="Alkaline phosphatase-like"/>
    <property type="match status" value="1"/>
</dbReference>
<dbReference type="AlphaFoldDB" id="A0A507QLG3"/>
<organism evidence="3 4">
    <name type="scientific">Monascus purpureus</name>
    <name type="common">Red mold</name>
    <name type="synonym">Monascus anka</name>
    <dbReference type="NCBI Taxonomy" id="5098"/>
    <lineage>
        <taxon>Eukaryota</taxon>
        <taxon>Fungi</taxon>
        <taxon>Dikarya</taxon>
        <taxon>Ascomycota</taxon>
        <taxon>Pezizomycotina</taxon>
        <taxon>Eurotiomycetes</taxon>
        <taxon>Eurotiomycetidae</taxon>
        <taxon>Eurotiales</taxon>
        <taxon>Aspergillaceae</taxon>
        <taxon>Monascus</taxon>
    </lineage>
</organism>
<dbReference type="STRING" id="5098.A0A507QLG3"/>
<protein>
    <recommendedName>
        <fullName evidence="5">Phosphoesterase</fullName>
    </recommendedName>
</protein>
<name>A0A507QLG3_MONPU</name>
<dbReference type="InterPro" id="IPR017850">
    <property type="entry name" value="Alkaline_phosphatase_core_sf"/>
</dbReference>
<evidence type="ECO:0000256" key="1">
    <source>
        <dbReference type="ARBA" id="ARBA00022801"/>
    </source>
</evidence>
<gene>
    <name evidence="3" type="ORF">MPDQ_001938</name>
</gene>
<evidence type="ECO:0000256" key="2">
    <source>
        <dbReference type="SAM" id="SignalP"/>
    </source>
</evidence>
<keyword evidence="1" id="KW-0378">Hydrolase</keyword>
<keyword evidence="4" id="KW-1185">Reference proteome</keyword>
<dbReference type="Pfam" id="PF04185">
    <property type="entry name" value="Phosphoesterase"/>
    <property type="match status" value="1"/>
</dbReference>
<accession>A0A507QLG3</accession>
<feature type="chain" id="PRO_5021409308" description="Phosphoesterase" evidence="2">
    <location>
        <begin position="18"/>
        <end position="451"/>
    </location>
</feature>
<dbReference type="GO" id="GO:0009395">
    <property type="term" value="P:phospholipid catabolic process"/>
    <property type="evidence" value="ECO:0007669"/>
    <property type="project" value="TreeGrafter"/>
</dbReference>
<feature type="signal peptide" evidence="2">
    <location>
        <begin position="1"/>
        <end position="17"/>
    </location>
</feature>
<dbReference type="OrthoDB" id="5135119at2759"/>